<dbReference type="STRING" id="28115.HQ47_05250"/>
<comment type="pathway">
    <text evidence="4 14">Carbohydrate metabolism; hexose metabolism.</text>
</comment>
<evidence type="ECO:0000313" key="19">
    <source>
        <dbReference type="Proteomes" id="UP000030103"/>
    </source>
</evidence>
<dbReference type="UniPathway" id="UPA00242"/>
<comment type="caution">
    <text evidence="18">The sequence shown here is derived from an EMBL/GenBank/DDBJ whole genome shotgun (WGS) entry which is preliminary data.</text>
</comment>
<evidence type="ECO:0000256" key="17">
    <source>
        <dbReference type="PIRSR" id="PIRSR005096-3"/>
    </source>
</evidence>
<evidence type="ECO:0000256" key="1">
    <source>
        <dbReference type="ARBA" id="ARBA00001614"/>
    </source>
</evidence>
<feature type="active site" description="Proton donor" evidence="15">
    <location>
        <position position="183"/>
    </location>
</feature>
<dbReference type="Proteomes" id="UP000030103">
    <property type="component" value="Unassembled WGS sequence"/>
</dbReference>
<feature type="binding site" evidence="17">
    <location>
        <begin position="183"/>
        <end position="185"/>
    </location>
    <ligand>
        <name>beta-D-galactose</name>
        <dbReference type="ChEBI" id="CHEBI:27667"/>
    </ligand>
</feature>
<organism evidence="18 19">
    <name type="scientific">Porphyromonas macacae</name>
    <dbReference type="NCBI Taxonomy" id="28115"/>
    <lineage>
        <taxon>Bacteria</taxon>
        <taxon>Pseudomonadati</taxon>
        <taxon>Bacteroidota</taxon>
        <taxon>Bacteroidia</taxon>
        <taxon>Bacteroidales</taxon>
        <taxon>Porphyromonadaceae</taxon>
        <taxon>Porphyromonas</taxon>
    </lineage>
</organism>
<comment type="similarity">
    <text evidence="5 14">Belongs to the aldose epimerase family.</text>
</comment>
<dbReference type="EMBL" id="JRFA01000014">
    <property type="protein sequence ID" value="KGN74449.1"/>
    <property type="molecule type" value="Genomic_DNA"/>
</dbReference>
<keyword evidence="11" id="KW-0106">Calcium</keyword>
<keyword evidence="12 14" id="KW-0413">Isomerase</keyword>
<dbReference type="PIRSF" id="PIRSF005096">
    <property type="entry name" value="GALM"/>
    <property type="match status" value="1"/>
</dbReference>
<dbReference type="Pfam" id="PF01263">
    <property type="entry name" value="Aldose_epim"/>
    <property type="match status" value="1"/>
</dbReference>
<dbReference type="OrthoDB" id="9779408at2"/>
<protein>
    <recommendedName>
        <fullName evidence="8 14">Aldose 1-epimerase</fullName>
        <ecNumber evidence="7 14">5.1.3.3</ecNumber>
    </recommendedName>
</protein>
<evidence type="ECO:0000256" key="9">
    <source>
        <dbReference type="ARBA" id="ARBA00022490"/>
    </source>
</evidence>
<keyword evidence="10" id="KW-0597">Phosphoprotein</keyword>
<dbReference type="InterPro" id="IPR018052">
    <property type="entry name" value="Ald1_epimerase_CS"/>
</dbReference>
<keyword evidence="9" id="KW-0963">Cytoplasm</keyword>
<dbReference type="InterPro" id="IPR008183">
    <property type="entry name" value="Aldose_1/G6P_1-epimerase"/>
</dbReference>
<dbReference type="RefSeq" id="WP_036873789.1">
    <property type="nucleotide sequence ID" value="NZ_JRFA01000014.1"/>
</dbReference>
<proteinExistence type="inferred from homology"/>
<dbReference type="PANTHER" id="PTHR10091">
    <property type="entry name" value="ALDOSE-1-EPIMERASE"/>
    <property type="match status" value="1"/>
</dbReference>
<name>A0A0A2EDD2_9PORP</name>
<dbReference type="GO" id="GO:0030246">
    <property type="term" value="F:carbohydrate binding"/>
    <property type="evidence" value="ECO:0007669"/>
    <property type="project" value="InterPro"/>
</dbReference>
<dbReference type="GO" id="GO:0006006">
    <property type="term" value="P:glucose metabolic process"/>
    <property type="evidence" value="ECO:0007669"/>
    <property type="project" value="TreeGrafter"/>
</dbReference>
<dbReference type="GO" id="GO:0033499">
    <property type="term" value="P:galactose catabolic process via UDP-galactose, Leloir pathway"/>
    <property type="evidence" value="ECO:0007669"/>
    <property type="project" value="TreeGrafter"/>
</dbReference>
<evidence type="ECO:0000256" key="2">
    <source>
        <dbReference type="ARBA" id="ARBA00001913"/>
    </source>
</evidence>
<comment type="cofactor">
    <cofactor evidence="2">
        <name>Ca(2+)</name>
        <dbReference type="ChEBI" id="CHEBI:29108"/>
    </cofactor>
</comment>
<dbReference type="InterPro" id="IPR015443">
    <property type="entry name" value="Aldose_1-epimerase"/>
</dbReference>
<dbReference type="PROSITE" id="PS00545">
    <property type="entry name" value="ALDOSE_1_EPIMERASE"/>
    <property type="match status" value="1"/>
</dbReference>
<evidence type="ECO:0000256" key="3">
    <source>
        <dbReference type="ARBA" id="ARBA00004496"/>
    </source>
</evidence>
<dbReference type="AlphaFoldDB" id="A0A0A2EDD2"/>
<dbReference type="eggNOG" id="COG2017">
    <property type="taxonomic scope" value="Bacteria"/>
</dbReference>
<reference evidence="18 19" key="1">
    <citation type="submission" date="2014-09" db="EMBL/GenBank/DDBJ databases">
        <title>Draft Genome Sequence of Porphyromonas macacae COT-192_OH2859.</title>
        <authorList>
            <person name="Wallis C."/>
            <person name="Deusch O."/>
            <person name="O'Flynn C."/>
            <person name="Davis I."/>
            <person name="Horsfall A."/>
            <person name="Kirkwood N."/>
            <person name="Harris S."/>
            <person name="Eisen J.A."/>
            <person name="Coil D.A."/>
            <person name="Darling A.E."/>
            <person name="Jospin G."/>
            <person name="Alexiev A."/>
        </authorList>
    </citation>
    <scope>NUCLEOTIDE SEQUENCE [LARGE SCALE GENOMIC DNA]</scope>
    <source>
        <strain evidence="19">COT-192 OH2859</strain>
    </source>
</reference>
<dbReference type="SUPFAM" id="SSF74650">
    <property type="entry name" value="Galactose mutarotase-like"/>
    <property type="match status" value="1"/>
</dbReference>
<gene>
    <name evidence="18" type="ORF">HQ47_05250</name>
</gene>
<evidence type="ECO:0000256" key="4">
    <source>
        <dbReference type="ARBA" id="ARBA00005028"/>
    </source>
</evidence>
<evidence type="ECO:0000256" key="8">
    <source>
        <dbReference type="ARBA" id="ARBA00014165"/>
    </source>
</evidence>
<keyword evidence="13 14" id="KW-0119">Carbohydrate metabolism</keyword>
<evidence type="ECO:0000256" key="14">
    <source>
        <dbReference type="PIRNR" id="PIRNR005096"/>
    </source>
</evidence>
<comment type="subcellular location">
    <subcellularLocation>
        <location evidence="3">Cytoplasm</location>
    </subcellularLocation>
</comment>
<keyword evidence="19" id="KW-1185">Reference proteome</keyword>
<evidence type="ECO:0000256" key="10">
    <source>
        <dbReference type="ARBA" id="ARBA00022553"/>
    </source>
</evidence>
<evidence type="ECO:0000256" key="7">
    <source>
        <dbReference type="ARBA" id="ARBA00013185"/>
    </source>
</evidence>
<comment type="catalytic activity">
    <reaction evidence="1 14">
        <text>alpha-D-glucose = beta-D-glucose</text>
        <dbReference type="Rhea" id="RHEA:10264"/>
        <dbReference type="ChEBI" id="CHEBI:15903"/>
        <dbReference type="ChEBI" id="CHEBI:17925"/>
        <dbReference type="EC" id="5.1.3.3"/>
    </reaction>
</comment>
<dbReference type="CDD" id="cd09019">
    <property type="entry name" value="galactose_mutarotase_like"/>
    <property type="match status" value="1"/>
</dbReference>
<evidence type="ECO:0000313" key="18">
    <source>
        <dbReference type="EMBL" id="KGN74449.1"/>
    </source>
</evidence>
<accession>A0A0A2EDD2</accession>
<evidence type="ECO:0000256" key="15">
    <source>
        <dbReference type="PIRSR" id="PIRSR005096-1"/>
    </source>
</evidence>
<evidence type="ECO:0000256" key="11">
    <source>
        <dbReference type="ARBA" id="ARBA00022837"/>
    </source>
</evidence>
<dbReference type="GO" id="GO:0004034">
    <property type="term" value="F:aldose 1-epimerase activity"/>
    <property type="evidence" value="ECO:0007669"/>
    <property type="project" value="UniProtKB-EC"/>
</dbReference>
<feature type="binding site" evidence="16">
    <location>
        <position position="255"/>
    </location>
    <ligand>
        <name>beta-D-galactose</name>
        <dbReference type="ChEBI" id="CHEBI:27667"/>
    </ligand>
</feature>
<dbReference type="PANTHER" id="PTHR10091:SF0">
    <property type="entry name" value="GALACTOSE MUTAROTASE"/>
    <property type="match status" value="1"/>
</dbReference>
<comment type="subunit">
    <text evidence="6">Monomer.</text>
</comment>
<dbReference type="Gene3D" id="2.70.98.10">
    <property type="match status" value="1"/>
</dbReference>
<evidence type="ECO:0000256" key="13">
    <source>
        <dbReference type="ARBA" id="ARBA00023277"/>
    </source>
</evidence>
<evidence type="ECO:0000256" key="6">
    <source>
        <dbReference type="ARBA" id="ARBA00011245"/>
    </source>
</evidence>
<dbReference type="InterPro" id="IPR011013">
    <property type="entry name" value="Gal_mutarotase_sf_dom"/>
</dbReference>
<dbReference type="InterPro" id="IPR047215">
    <property type="entry name" value="Galactose_mutarotase-like"/>
</dbReference>
<feature type="active site" description="Proton acceptor" evidence="15">
    <location>
        <position position="320"/>
    </location>
</feature>
<dbReference type="InterPro" id="IPR014718">
    <property type="entry name" value="GH-type_carb-bd"/>
</dbReference>
<feature type="binding site" evidence="17">
    <location>
        <begin position="86"/>
        <end position="87"/>
    </location>
    <ligand>
        <name>beta-D-galactose</name>
        <dbReference type="ChEBI" id="CHEBI:27667"/>
    </ligand>
</feature>
<sequence length="355" mass="39228">MNINNKARLDAARFAEKVDGKEVRLYTLTNKCGAEAHITNLGAKLVSLVVPSKDGWTDVVIGHDSIQDYIRSEEAYFGAICGRYANRIAKGIFSIDGQTYHLPVNNGPNSLHGGIKGFNAVVWTANQLDDNRLQLKYQSADGEEGYPGNLDVTVCYTLTDDNELAVSYTAETDKPTVLNLTNHAYFNLSGNGDTSIADHILTINAREYLPTDETAIPYGKAEPVAGTPMDFTEPVSVGLRIDEDTDQLRWARGYDHTYILDKEPGKLGFAACVRSPKTSIVMEVYTDQPGVQLYTGNWMSGNMRGKHDARYPARAALCLETQHFPDSPNKPEYPSTRLNPGELFESVTVFKFTVE</sequence>
<dbReference type="NCBIfam" id="NF008277">
    <property type="entry name" value="PRK11055.1"/>
    <property type="match status" value="1"/>
</dbReference>
<dbReference type="GO" id="GO:0005737">
    <property type="term" value="C:cytoplasm"/>
    <property type="evidence" value="ECO:0007669"/>
    <property type="project" value="UniProtKB-SubCell"/>
</dbReference>
<evidence type="ECO:0000256" key="16">
    <source>
        <dbReference type="PIRSR" id="PIRSR005096-2"/>
    </source>
</evidence>
<dbReference type="FunFam" id="2.70.98.10:FF:000003">
    <property type="entry name" value="Aldose 1-epimerase"/>
    <property type="match status" value="1"/>
</dbReference>
<evidence type="ECO:0000256" key="12">
    <source>
        <dbReference type="ARBA" id="ARBA00023235"/>
    </source>
</evidence>
<evidence type="ECO:0000256" key="5">
    <source>
        <dbReference type="ARBA" id="ARBA00006206"/>
    </source>
</evidence>
<dbReference type="EC" id="5.1.3.3" evidence="7 14"/>